<reference evidence="2" key="1">
    <citation type="submission" date="2023-07" db="EMBL/GenBank/DDBJ databases">
        <title>30 novel species of actinomycetes from the DSMZ collection.</title>
        <authorList>
            <person name="Nouioui I."/>
        </authorList>
    </citation>
    <scope>NUCLEOTIDE SEQUENCE [LARGE SCALE GENOMIC DNA]</scope>
    <source>
        <strain evidence="2">DSM 40932</strain>
    </source>
</reference>
<dbReference type="Proteomes" id="UP001180556">
    <property type="component" value="Unassembled WGS sequence"/>
</dbReference>
<evidence type="ECO:0000313" key="2">
    <source>
        <dbReference type="Proteomes" id="UP001180556"/>
    </source>
</evidence>
<dbReference type="EMBL" id="JAVRFG010000010">
    <property type="protein sequence ID" value="MDT0490731.1"/>
    <property type="molecule type" value="Genomic_DNA"/>
</dbReference>
<dbReference type="InterPro" id="IPR006748">
    <property type="entry name" value="NH2Glyco/OHUrea_AB-resist_kin"/>
</dbReference>
<proteinExistence type="predicted"/>
<dbReference type="InterPro" id="IPR011009">
    <property type="entry name" value="Kinase-like_dom_sf"/>
</dbReference>
<protein>
    <submittedName>
        <fullName evidence="1">Aminoglycoside phosphotransferase family protein</fullName>
    </submittedName>
</protein>
<dbReference type="Pfam" id="PF04655">
    <property type="entry name" value="APH_6_hur"/>
    <property type="match status" value="2"/>
</dbReference>
<name>A0ABU2VYP2_9ACTN</name>
<sequence length="350" mass="35740">MIDIPDELIATQYAYNGAAGRAFVAALPGLAGRFLEEWGLRRDGPSMYGMCALVLPVVREADGVPAVLKLQLVDEETAGEPVALRAWGAAGAGAVDVLGHDPGTGALLLERLDEGRPLAGVARGAGAVGVAGAAGVLGVGVGGGVVDVAGTRETAGAAGVAGAADVADVRGAVGVLGEVLARLVAVPAPEGLRTLGGAVERMLAAAPETVGRLADASERRLLADCVAAVREVAGEPGDRLLHWDLHYDNILAGRADTGRAGQWVALDPKPLAGDPGFELFPALVNLFDAGEVVWRFDALTEAVGLERDRGRARAWTLGRVLQNAVWGAGTGGHRMVPEHAEIARRLLAAG</sequence>
<organism evidence="1 2">
    <name type="scientific">Streptomyces stephensoniae</name>
    <dbReference type="NCBI Taxonomy" id="3375367"/>
    <lineage>
        <taxon>Bacteria</taxon>
        <taxon>Bacillati</taxon>
        <taxon>Actinomycetota</taxon>
        <taxon>Actinomycetes</taxon>
        <taxon>Kitasatosporales</taxon>
        <taxon>Streptomycetaceae</taxon>
        <taxon>Streptomyces</taxon>
    </lineage>
</organism>
<dbReference type="RefSeq" id="WP_311598081.1">
    <property type="nucleotide sequence ID" value="NZ_JAVRFG010000010.1"/>
</dbReference>
<dbReference type="SUPFAM" id="SSF56112">
    <property type="entry name" value="Protein kinase-like (PK-like)"/>
    <property type="match status" value="1"/>
</dbReference>
<accession>A0ABU2VYP2</accession>
<gene>
    <name evidence="1" type="ORF">RM717_09450</name>
</gene>
<comment type="caution">
    <text evidence="1">The sequence shown here is derived from an EMBL/GenBank/DDBJ whole genome shotgun (WGS) entry which is preliminary data.</text>
</comment>
<evidence type="ECO:0000313" key="1">
    <source>
        <dbReference type="EMBL" id="MDT0490731.1"/>
    </source>
</evidence>
<keyword evidence="2" id="KW-1185">Reference proteome</keyword>